<evidence type="ECO:0000313" key="4">
    <source>
        <dbReference type="EMBL" id="SHI03880.1"/>
    </source>
</evidence>
<reference evidence="4 5" key="1">
    <citation type="submission" date="2016-11" db="EMBL/GenBank/DDBJ databases">
        <authorList>
            <person name="Jaros S."/>
            <person name="Januszkiewicz K."/>
            <person name="Wedrychowicz H."/>
        </authorList>
    </citation>
    <scope>NUCLEOTIDE SEQUENCE [LARGE SCALE GENOMIC DNA]</scope>
    <source>
        <strain evidence="4 5">CGMCC 1.10190</strain>
    </source>
</reference>
<dbReference type="Proteomes" id="UP000184226">
    <property type="component" value="Unassembled WGS sequence"/>
</dbReference>
<dbReference type="Gene3D" id="1.10.4100.10">
    <property type="entry name" value="2-methylcitrate dehydratase PrpD"/>
    <property type="match status" value="1"/>
</dbReference>
<dbReference type="EMBL" id="FQXE01000007">
    <property type="protein sequence ID" value="SHI03880.1"/>
    <property type="molecule type" value="Genomic_DNA"/>
</dbReference>
<sequence>MSPLNETSRYAAYFCGLQLDEIPRDIVHSARWLILDTLGCIAAAQATPPAAPIAQVAELFGGAPGASQAGLAADVGVARAVYANARLANLLDFDETYPVGVHFGVGAVAAAIGAAESGGRSGRDLLTGVIAGYEAGARMASAIGPMMQVSDGVVAGFSRVWGVAAPVVVAACVAYGRTLGAGPAVLARALGIAGSNIPLPIGSKWSDAIDLPDVKYCDAGWCAVAGVHGVHSALLGLTGFEDILEGESGIPQAYSAVMADPRLMLDGLGASWHLADLTYKPWPCCRFMHAPLSALQRLLRQSGISADAIEEVIIHTGPLADSGRFRNPQPRTFASHQFSYPHVVAMMALRVRPGPDWFDPAIAGSAPALALRAKVRIKRLPAADAFAGAMVRNQIRKMPGGVTLKAAGKEWTTICDYADGDPWSEDSRFDRDKVVAKFFDLAGRQRGEPMLAWLDNGEHETTLHDLTAFIREM</sequence>
<dbReference type="InterPro" id="IPR042188">
    <property type="entry name" value="MmgE/PrpD_sf_2"/>
</dbReference>
<dbReference type="InterPro" id="IPR045336">
    <property type="entry name" value="MmgE_PrpD_N"/>
</dbReference>
<dbReference type="STRING" id="658167.SAMN04488135_107173"/>
<organism evidence="4 5">
    <name type="scientific">Pollutimonas bauzanensis</name>
    <dbReference type="NCBI Taxonomy" id="658167"/>
    <lineage>
        <taxon>Bacteria</taxon>
        <taxon>Pseudomonadati</taxon>
        <taxon>Pseudomonadota</taxon>
        <taxon>Betaproteobacteria</taxon>
        <taxon>Burkholderiales</taxon>
        <taxon>Alcaligenaceae</taxon>
        <taxon>Pollutimonas</taxon>
    </lineage>
</organism>
<dbReference type="Gene3D" id="3.30.1330.120">
    <property type="entry name" value="2-methylcitrate dehydratase PrpD"/>
    <property type="match status" value="1"/>
</dbReference>
<protein>
    <submittedName>
        <fullName evidence="4">2-methylcitrate dehydratase PrpD</fullName>
    </submittedName>
</protein>
<dbReference type="SUPFAM" id="SSF103378">
    <property type="entry name" value="2-methylcitrate dehydratase PrpD"/>
    <property type="match status" value="1"/>
</dbReference>
<feature type="domain" description="MmgE/PrpD N-terminal" evidence="2">
    <location>
        <begin position="11"/>
        <end position="255"/>
    </location>
</feature>
<dbReference type="PANTHER" id="PTHR16943">
    <property type="entry name" value="2-METHYLCITRATE DEHYDRATASE-RELATED"/>
    <property type="match status" value="1"/>
</dbReference>
<dbReference type="InterPro" id="IPR045337">
    <property type="entry name" value="MmgE_PrpD_C"/>
</dbReference>
<dbReference type="RefSeq" id="WP_218599004.1">
    <property type="nucleotide sequence ID" value="NZ_FQXE01000007.1"/>
</dbReference>
<keyword evidence="5" id="KW-1185">Reference proteome</keyword>
<proteinExistence type="inferred from homology"/>
<evidence type="ECO:0000313" key="5">
    <source>
        <dbReference type="Proteomes" id="UP000184226"/>
    </source>
</evidence>
<dbReference type="InterPro" id="IPR005656">
    <property type="entry name" value="MmgE_PrpD"/>
</dbReference>
<dbReference type="GO" id="GO:0016829">
    <property type="term" value="F:lyase activity"/>
    <property type="evidence" value="ECO:0007669"/>
    <property type="project" value="InterPro"/>
</dbReference>
<dbReference type="InterPro" id="IPR036148">
    <property type="entry name" value="MmgE/PrpD_sf"/>
</dbReference>
<evidence type="ECO:0000259" key="2">
    <source>
        <dbReference type="Pfam" id="PF03972"/>
    </source>
</evidence>
<dbReference type="InterPro" id="IPR042183">
    <property type="entry name" value="MmgE/PrpD_sf_1"/>
</dbReference>
<dbReference type="Pfam" id="PF03972">
    <property type="entry name" value="MmgE_PrpD_N"/>
    <property type="match status" value="1"/>
</dbReference>
<dbReference type="AlphaFoldDB" id="A0A1M5XVR4"/>
<name>A0A1M5XVR4_9BURK</name>
<accession>A0A1M5XVR4</accession>
<comment type="similarity">
    <text evidence="1">Belongs to the PrpD family.</text>
</comment>
<gene>
    <name evidence="4" type="ORF">SAMN04488135_107173</name>
</gene>
<evidence type="ECO:0000256" key="1">
    <source>
        <dbReference type="ARBA" id="ARBA00006174"/>
    </source>
</evidence>
<dbReference type="PANTHER" id="PTHR16943:SF8">
    <property type="entry name" value="2-METHYLCITRATE DEHYDRATASE"/>
    <property type="match status" value="1"/>
</dbReference>
<feature type="domain" description="MmgE/PrpD C-terminal" evidence="3">
    <location>
        <begin position="282"/>
        <end position="443"/>
    </location>
</feature>
<evidence type="ECO:0000259" key="3">
    <source>
        <dbReference type="Pfam" id="PF19305"/>
    </source>
</evidence>
<dbReference type="Pfam" id="PF19305">
    <property type="entry name" value="MmgE_PrpD_C"/>
    <property type="match status" value="1"/>
</dbReference>